<evidence type="ECO:0008006" key="3">
    <source>
        <dbReference type="Google" id="ProtNLM"/>
    </source>
</evidence>
<dbReference type="AlphaFoldDB" id="A0A418X1V3"/>
<dbReference type="EMBL" id="QYUN01000002">
    <property type="protein sequence ID" value="RJG06433.1"/>
    <property type="molecule type" value="Genomic_DNA"/>
</dbReference>
<dbReference type="RefSeq" id="WP_119739003.1">
    <property type="nucleotide sequence ID" value="NZ_QYUN01000002.1"/>
</dbReference>
<gene>
    <name evidence="1" type="ORF">D3870_10790</name>
</gene>
<protein>
    <recommendedName>
        <fullName evidence="3">FCP1 homology domain-containing protein</fullName>
    </recommendedName>
</protein>
<comment type="caution">
    <text evidence="1">The sequence shown here is derived from an EMBL/GenBank/DDBJ whole genome shotgun (WGS) entry which is preliminary data.</text>
</comment>
<dbReference type="OrthoDB" id="8773450at2"/>
<accession>A0A418X1V3</accession>
<evidence type="ECO:0000313" key="1">
    <source>
        <dbReference type="EMBL" id="RJG06433.1"/>
    </source>
</evidence>
<proteinExistence type="predicted"/>
<organism evidence="1 2">
    <name type="scientific">Noviherbaspirillum cavernae</name>
    <dbReference type="NCBI Taxonomy" id="2320862"/>
    <lineage>
        <taxon>Bacteria</taxon>
        <taxon>Pseudomonadati</taxon>
        <taxon>Pseudomonadota</taxon>
        <taxon>Betaproteobacteria</taxon>
        <taxon>Burkholderiales</taxon>
        <taxon>Oxalobacteraceae</taxon>
        <taxon>Noviherbaspirillum</taxon>
    </lineage>
</organism>
<keyword evidence="2" id="KW-1185">Reference proteome</keyword>
<reference evidence="1 2" key="1">
    <citation type="submission" date="2018-09" db="EMBL/GenBank/DDBJ databases">
        <authorList>
            <person name="Zhu H."/>
        </authorList>
    </citation>
    <scope>NUCLEOTIDE SEQUENCE [LARGE SCALE GENOMIC DNA]</scope>
    <source>
        <strain evidence="1 2">K2R10-39</strain>
    </source>
</reference>
<evidence type="ECO:0000313" key="2">
    <source>
        <dbReference type="Proteomes" id="UP000285190"/>
    </source>
</evidence>
<name>A0A418X1V3_9BURK</name>
<sequence length="143" mass="16547">MILFLDFDGVLHPFNRATGPLVLIPQFEKFLRDFPGTDIVISSAWREAYSLRGLRSFFSPDIARRIIDVTPQFDMFAEEFVREAEIRAWLHAAGREEEPWLAMDDMPSLFSPDCCNLVLVDPDTGFDHVTEQELRKRLLESAR</sequence>
<dbReference type="Pfam" id="PF18143">
    <property type="entry name" value="HAD_SAK_2"/>
    <property type="match status" value="1"/>
</dbReference>
<dbReference type="Proteomes" id="UP000285190">
    <property type="component" value="Unassembled WGS sequence"/>
</dbReference>